<dbReference type="PANTHER" id="PTHR33782">
    <property type="entry name" value="OS01G0121600 PROTEIN"/>
    <property type="match status" value="1"/>
</dbReference>
<evidence type="ECO:0000313" key="2">
    <source>
        <dbReference type="EMBL" id="KAK1386987.1"/>
    </source>
</evidence>
<reference evidence="2" key="2">
    <citation type="submission" date="2023-05" db="EMBL/GenBank/DDBJ databases">
        <authorList>
            <person name="Schelkunov M.I."/>
        </authorList>
    </citation>
    <scope>NUCLEOTIDE SEQUENCE</scope>
    <source>
        <strain evidence="2">Hsosn_3</strain>
        <tissue evidence="2">Leaf</tissue>
    </source>
</reference>
<protein>
    <submittedName>
        <fullName evidence="2">ABC-2 type transporter family protein</fullName>
    </submittedName>
</protein>
<sequence>MHSPCLRPPSLSSTFSRNLAGRKINFNPKSTRPSNLFLTSAYDKNQNGRVVDESMIVLRMRIRDIKMAESNEDQDVPENWMEWDKTYYHQSYSSDITNGVGKLQQILMETRPSLALGMLVLVLCSLSYSMVMAVCMLIDMAKFIIHIIQ</sequence>
<evidence type="ECO:0000313" key="3">
    <source>
        <dbReference type="Proteomes" id="UP001237642"/>
    </source>
</evidence>
<comment type="caution">
    <text evidence="2">The sequence shown here is derived from an EMBL/GenBank/DDBJ whole genome shotgun (WGS) entry which is preliminary data.</text>
</comment>
<keyword evidence="3" id="KW-1185">Reference proteome</keyword>
<name>A0AAD8MW23_9APIA</name>
<gene>
    <name evidence="2" type="ORF">POM88_015165</name>
</gene>
<dbReference type="Proteomes" id="UP001237642">
    <property type="component" value="Unassembled WGS sequence"/>
</dbReference>
<keyword evidence="1" id="KW-0472">Membrane</keyword>
<organism evidence="2 3">
    <name type="scientific">Heracleum sosnowskyi</name>
    <dbReference type="NCBI Taxonomy" id="360622"/>
    <lineage>
        <taxon>Eukaryota</taxon>
        <taxon>Viridiplantae</taxon>
        <taxon>Streptophyta</taxon>
        <taxon>Embryophyta</taxon>
        <taxon>Tracheophyta</taxon>
        <taxon>Spermatophyta</taxon>
        <taxon>Magnoliopsida</taxon>
        <taxon>eudicotyledons</taxon>
        <taxon>Gunneridae</taxon>
        <taxon>Pentapetalae</taxon>
        <taxon>asterids</taxon>
        <taxon>campanulids</taxon>
        <taxon>Apiales</taxon>
        <taxon>Apiaceae</taxon>
        <taxon>Apioideae</taxon>
        <taxon>apioid superclade</taxon>
        <taxon>Tordylieae</taxon>
        <taxon>Tordyliinae</taxon>
        <taxon>Heracleum</taxon>
    </lineage>
</organism>
<dbReference type="AlphaFoldDB" id="A0AAD8MW23"/>
<reference evidence="2" key="1">
    <citation type="submission" date="2023-02" db="EMBL/GenBank/DDBJ databases">
        <title>Genome of toxic invasive species Heracleum sosnowskyi carries increased number of genes despite the absence of recent whole-genome duplications.</title>
        <authorList>
            <person name="Schelkunov M."/>
            <person name="Shtratnikova V."/>
            <person name="Makarenko M."/>
            <person name="Klepikova A."/>
            <person name="Omelchenko D."/>
            <person name="Novikova G."/>
            <person name="Obukhova E."/>
            <person name="Bogdanov V."/>
            <person name="Penin A."/>
            <person name="Logacheva M."/>
        </authorList>
    </citation>
    <scope>NUCLEOTIDE SEQUENCE</scope>
    <source>
        <strain evidence="2">Hsosn_3</strain>
        <tissue evidence="2">Leaf</tissue>
    </source>
</reference>
<keyword evidence="1" id="KW-1133">Transmembrane helix</keyword>
<accession>A0AAD8MW23</accession>
<dbReference type="PANTHER" id="PTHR33782:SF27">
    <property type="entry name" value="PROTEIN, PUTATIVE-RELATED"/>
    <property type="match status" value="1"/>
</dbReference>
<dbReference type="EMBL" id="JAUIZM010000004">
    <property type="protein sequence ID" value="KAK1386987.1"/>
    <property type="molecule type" value="Genomic_DNA"/>
</dbReference>
<proteinExistence type="predicted"/>
<evidence type="ECO:0000256" key="1">
    <source>
        <dbReference type="SAM" id="Phobius"/>
    </source>
</evidence>
<keyword evidence="1" id="KW-0812">Transmembrane</keyword>
<feature type="transmembrane region" description="Helical" evidence="1">
    <location>
        <begin position="114"/>
        <end position="138"/>
    </location>
</feature>